<dbReference type="GO" id="GO:0017000">
    <property type="term" value="P:antibiotic biosynthetic process"/>
    <property type="evidence" value="ECO:0007669"/>
    <property type="project" value="UniProtKB-ARBA"/>
</dbReference>
<dbReference type="Gene3D" id="3.40.50.1820">
    <property type="entry name" value="alpha/beta hydrolase"/>
    <property type="match status" value="1"/>
</dbReference>
<proteinExistence type="inferred from homology"/>
<dbReference type="Pfam" id="PF12697">
    <property type="entry name" value="Abhydrolase_6"/>
    <property type="match status" value="1"/>
</dbReference>
<protein>
    <submittedName>
        <fullName evidence="3">Alpha/beta-hydrolase</fullName>
    </submittedName>
</protein>
<gene>
    <name evidence="3" type="ORF">N7498_000013</name>
</gene>
<dbReference type="InterPro" id="IPR050261">
    <property type="entry name" value="FrsA_esterase"/>
</dbReference>
<dbReference type="Proteomes" id="UP001150904">
    <property type="component" value="Unassembled WGS sequence"/>
</dbReference>
<comment type="similarity">
    <text evidence="1">Belongs to the AB hydrolase superfamily. FUS2 hydrolase family.</text>
</comment>
<dbReference type="PANTHER" id="PTHR22946:SF12">
    <property type="entry name" value="CONIDIAL PIGMENT BIOSYNTHESIS PROTEIN AYG1 (AFU_ORTHOLOGUE AFUA_2G17550)"/>
    <property type="match status" value="1"/>
</dbReference>
<dbReference type="PANTHER" id="PTHR22946">
    <property type="entry name" value="DIENELACTONE HYDROLASE DOMAIN-CONTAINING PROTEIN-RELATED"/>
    <property type="match status" value="1"/>
</dbReference>
<dbReference type="Gene3D" id="1.20.1440.110">
    <property type="entry name" value="acylaminoacyl peptidase"/>
    <property type="match status" value="1"/>
</dbReference>
<organism evidence="3 4">
    <name type="scientific">Penicillium cinerascens</name>
    <dbReference type="NCBI Taxonomy" id="70096"/>
    <lineage>
        <taxon>Eukaryota</taxon>
        <taxon>Fungi</taxon>
        <taxon>Dikarya</taxon>
        <taxon>Ascomycota</taxon>
        <taxon>Pezizomycotina</taxon>
        <taxon>Eurotiomycetes</taxon>
        <taxon>Eurotiomycetidae</taxon>
        <taxon>Eurotiales</taxon>
        <taxon>Aspergillaceae</taxon>
        <taxon>Penicillium</taxon>
    </lineage>
</organism>
<evidence type="ECO:0000313" key="4">
    <source>
        <dbReference type="Proteomes" id="UP001150904"/>
    </source>
</evidence>
<keyword evidence="4" id="KW-1185">Reference proteome</keyword>
<sequence length="409" mass="46183">MSPGLIGHFFKSNEAFSYEALRAAGYSNHGGADLGEVIAICSKIRPGNEKDWEREWQKAAERAVSHAEQSEAAQNVQSAYHGYLRASNYFRTAEFFRRENVEQDSISHFLYEKSEDTFAAAMTLSPFHYEAITIPYEETSLPGYLVSPDSTQKPRRTIIFNGGYDSTMSEGWFAIGAAALERGYNFLSFDGPGQGAAIRRQQLRFRPDWENVLTPVVDYALSREEIDANAIVIFGWSMGGYLVARGATQEHRAQAIILDDGVYDFGSAFRAHQPSFVQALVEKRFDSVYNWIFHCVQSFSTGIRWALYNGKWTFGVNSPADLVRTVSKYTLEGISQNIVTPCLIIDAENDHFLKGQPEILRRNLRCEHQLVSLRADEGGDTHCHQGAFFRLHQVVFDFLETHLAAQEKL</sequence>
<dbReference type="InterPro" id="IPR029058">
    <property type="entry name" value="AB_hydrolase_fold"/>
</dbReference>
<dbReference type="RefSeq" id="XP_058312487.1">
    <property type="nucleotide sequence ID" value="XM_058447076.1"/>
</dbReference>
<accession>A0A9W9NFK8</accession>
<reference evidence="3" key="2">
    <citation type="journal article" date="2023" name="IMA Fungus">
        <title>Comparative genomic study of the Penicillium genus elucidates a diverse pangenome and 15 lateral gene transfer events.</title>
        <authorList>
            <person name="Petersen C."/>
            <person name="Sorensen T."/>
            <person name="Nielsen M.R."/>
            <person name="Sondergaard T.E."/>
            <person name="Sorensen J.L."/>
            <person name="Fitzpatrick D.A."/>
            <person name="Frisvad J.C."/>
            <person name="Nielsen K.L."/>
        </authorList>
    </citation>
    <scope>NUCLEOTIDE SEQUENCE</scope>
    <source>
        <strain evidence="3">IBT 15544</strain>
    </source>
</reference>
<reference evidence="3" key="1">
    <citation type="submission" date="2022-12" db="EMBL/GenBank/DDBJ databases">
        <authorList>
            <person name="Petersen C."/>
        </authorList>
    </citation>
    <scope>NUCLEOTIDE SEQUENCE</scope>
    <source>
        <strain evidence="3">IBT 15544</strain>
    </source>
</reference>
<dbReference type="InterPro" id="IPR000073">
    <property type="entry name" value="AB_hydrolase_1"/>
</dbReference>
<name>A0A9W9NFK8_9EURO</name>
<dbReference type="EMBL" id="JAPQKR010000004">
    <property type="protein sequence ID" value="KAJ5217914.1"/>
    <property type="molecule type" value="Genomic_DNA"/>
</dbReference>
<evidence type="ECO:0000259" key="2">
    <source>
        <dbReference type="Pfam" id="PF12697"/>
    </source>
</evidence>
<dbReference type="OrthoDB" id="249703at2759"/>
<evidence type="ECO:0000256" key="1">
    <source>
        <dbReference type="ARBA" id="ARBA00038115"/>
    </source>
</evidence>
<dbReference type="GO" id="GO:0072330">
    <property type="term" value="P:monocarboxylic acid biosynthetic process"/>
    <property type="evidence" value="ECO:0007669"/>
    <property type="project" value="UniProtKB-ARBA"/>
</dbReference>
<dbReference type="SUPFAM" id="SSF53474">
    <property type="entry name" value="alpha/beta-Hydrolases"/>
    <property type="match status" value="1"/>
</dbReference>
<dbReference type="AlphaFoldDB" id="A0A9W9NFK8"/>
<dbReference type="GeneID" id="83174376"/>
<comment type="caution">
    <text evidence="3">The sequence shown here is derived from an EMBL/GenBank/DDBJ whole genome shotgun (WGS) entry which is preliminary data.</text>
</comment>
<feature type="domain" description="AB hydrolase-1" evidence="2">
    <location>
        <begin position="161"/>
        <end position="359"/>
    </location>
</feature>
<evidence type="ECO:0000313" key="3">
    <source>
        <dbReference type="EMBL" id="KAJ5217914.1"/>
    </source>
</evidence>